<dbReference type="InterPro" id="IPR022025">
    <property type="entry name" value="Amidoligase_2"/>
</dbReference>
<proteinExistence type="predicted"/>
<reference evidence="2" key="1">
    <citation type="submission" date="2021-05" db="EMBL/GenBank/DDBJ databases">
        <authorList>
            <person name="Sun Q."/>
            <person name="Inoue M."/>
        </authorList>
    </citation>
    <scope>NUCLEOTIDE SEQUENCE</scope>
    <source>
        <strain evidence="2">VKM B-3255</strain>
    </source>
</reference>
<dbReference type="EMBL" id="JAHCQH010000015">
    <property type="protein sequence ID" value="MBS9477177.1"/>
    <property type="molecule type" value="Genomic_DNA"/>
</dbReference>
<feature type="region of interest" description="Disordered" evidence="1">
    <location>
        <begin position="1"/>
        <end position="21"/>
    </location>
</feature>
<evidence type="ECO:0000256" key="1">
    <source>
        <dbReference type="SAM" id="MobiDB-lite"/>
    </source>
</evidence>
<evidence type="ECO:0000313" key="3">
    <source>
        <dbReference type="Proteomes" id="UP001166585"/>
    </source>
</evidence>
<gene>
    <name evidence="2" type="ORF">KIP89_08675</name>
</gene>
<sequence>MNLPSAFSPLPCPDDATGQPRRVGVEVEFTGLSERRAAGVLAGHLGGRVEEEDPFAFHLVGSALGRISIERDLRHIHPHRPYRHPAPWLRPPVSTLVGACLGAIVPREMVTEPLPREALPQVDAVLDALRTAGARGDGATLAGSLGLHLNIAPPDHRVETLLALLRAYLLREEALRADILRGALVRFHAPEPFPAAYRRQVLDPSYAPDLGGLCEDYLAANPTRKRGLDLLPLFLELLGDRVAPRITDKVKPRPVLHYRLPVAHVGVAGWSLAADWNRWVAVERLAGDAPALAREGARAALRVADGPEP</sequence>
<accession>A0ABS5RA06</accession>
<dbReference type="Proteomes" id="UP001166585">
    <property type="component" value="Unassembled WGS sequence"/>
</dbReference>
<keyword evidence="3" id="KW-1185">Reference proteome</keyword>
<name>A0ABS5RA06_9HYPH</name>
<organism evidence="2 3">
    <name type="scientific">Ancylobacter radicis</name>
    <dbReference type="NCBI Taxonomy" id="2836179"/>
    <lineage>
        <taxon>Bacteria</taxon>
        <taxon>Pseudomonadati</taxon>
        <taxon>Pseudomonadota</taxon>
        <taxon>Alphaproteobacteria</taxon>
        <taxon>Hyphomicrobiales</taxon>
        <taxon>Xanthobacteraceae</taxon>
        <taxon>Ancylobacter</taxon>
    </lineage>
</organism>
<dbReference type="Pfam" id="PF12224">
    <property type="entry name" value="Amidoligase_2"/>
    <property type="match status" value="1"/>
</dbReference>
<evidence type="ECO:0000313" key="2">
    <source>
        <dbReference type="EMBL" id="MBS9477177.1"/>
    </source>
</evidence>
<protein>
    <submittedName>
        <fullName evidence="2">Amidoligase family protein</fullName>
    </submittedName>
</protein>
<dbReference type="RefSeq" id="WP_213754971.1">
    <property type="nucleotide sequence ID" value="NZ_JAHCQH010000015.1"/>
</dbReference>
<comment type="caution">
    <text evidence="2">The sequence shown here is derived from an EMBL/GenBank/DDBJ whole genome shotgun (WGS) entry which is preliminary data.</text>
</comment>